<keyword evidence="6" id="KW-0811">Translocation</keyword>
<keyword evidence="5" id="KW-0653">Protein transport</keyword>
<evidence type="ECO:0000256" key="2">
    <source>
        <dbReference type="ARBA" id="ARBA00011056"/>
    </source>
</evidence>
<feature type="coiled-coil region" evidence="11">
    <location>
        <begin position="270"/>
        <end position="304"/>
    </location>
</feature>
<evidence type="ECO:0000313" key="14">
    <source>
        <dbReference type="Proteomes" id="UP000799767"/>
    </source>
</evidence>
<dbReference type="GO" id="GO:0005737">
    <property type="term" value="C:cytoplasm"/>
    <property type="evidence" value="ECO:0007669"/>
    <property type="project" value="TreeGrafter"/>
</dbReference>
<feature type="compositionally biased region" description="Low complexity" evidence="12">
    <location>
        <begin position="225"/>
        <end position="234"/>
    </location>
</feature>
<evidence type="ECO:0000256" key="5">
    <source>
        <dbReference type="ARBA" id="ARBA00022927"/>
    </source>
</evidence>
<organism evidence="13 14">
    <name type="scientific">Neohortaea acidophila</name>
    <dbReference type="NCBI Taxonomy" id="245834"/>
    <lineage>
        <taxon>Eukaryota</taxon>
        <taxon>Fungi</taxon>
        <taxon>Dikarya</taxon>
        <taxon>Ascomycota</taxon>
        <taxon>Pezizomycotina</taxon>
        <taxon>Dothideomycetes</taxon>
        <taxon>Dothideomycetidae</taxon>
        <taxon>Mycosphaerellales</taxon>
        <taxon>Teratosphaeriaceae</taxon>
        <taxon>Neohortaea</taxon>
    </lineage>
</organism>
<evidence type="ECO:0000313" key="13">
    <source>
        <dbReference type="EMBL" id="KAF2486905.1"/>
    </source>
</evidence>
<dbReference type="GO" id="GO:0015031">
    <property type="term" value="P:protein transport"/>
    <property type="evidence" value="ECO:0007669"/>
    <property type="project" value="UniProtKB-KW"/>
</dbReference>
<evidence type="ECO:0000256" key="12">
    <source>
        <dbReference type="SAM" id="MobiDB-lite"/>
    </source>
</evidence>
<evidence type="ECO:0000256" key="7">
    <source>
        <dbReference type="ARBA" id="ARBA00023132"/>
    </source>
</evidence>
<evidence type="ECO:0000256" key="3">
    <source>
        <dbReference type="ARBA" id="ARBA00022448"/>
    </source>
</evidence>
<evidence type="ECO:0000256" key="6">
    <source>
        <dbReference type="ARBA" id="ARBA00023010"/>
    </source>
</evidence>
<feature type="compositionally biased region" description="Pro residues" evidence="12">
    <location>
        <begin position="235"/>
        <end position="244"/>
    </location>
</feature>
<feature type="compositionally biased region" description="Low complexity" evidence="12">
    <location>
        <begin position="245"/>
        <end position="255"/>
    </location>
</feature>
<comment type="subcellular location">
    <subcellularLocation>
        <location evidence="1">Nucleus</location>
        <location evidence="1">Nuclear pore complex</location>
    </subcellularLocation>
</comment>
<feature type="compositionally biased region" description="Basic and acidic residues" evidence="12">
    <location>
        <begin position="1"/>
        <end position="10"/>
    </location>
</feature>
<dbReference type="GO" id="GO:0016973">
    <property type="term" value="P:poly(A)+ mRNA export from nucleus"/>
    <property type="evidence" value="ECO:0007669"/>
    <property type="project" value="InterPro"/>
</dbReference>
<feature type="compositionally biased region" description="Basic and acidic residues" evidence="12">
    <location>
        <begin position="92"/>
        <end position="195"/>
    </location>
</feature>
<accession>A0A6A6Q3P1</accession>
<keyword evidence="7" id="KW-0906">Nuclear pore complex</keyword>
<sequence>MSSPFRRSDHSPSSQRSTPSRPYTNGVRRANGYHRSYHDTTPVSSPSRQLLEEFNRMLINDERAFRQSLDEQTAAQQKLHLEALDRALAKHEEVRESAERTRERVELELEKERRRQIEEEHRAVEKARRDLEEQRIAQERRRLEELKAQEEEKKKAEELKREQDAMRERQEKAKQEQDETKRRAELRQKEEELKKAQQPKPLPNGTTPASVPAASSPAPPPPSTAVPLTSQPAPVAKPTPPAPQPAAASAQAAQPDSNLPDGLVSSMQEREAIHRQYLDLHKRLKQMREQVTEQAKQVPGLKNQLSDWRRAIKKCCGQLSKGDTAEVKAGNKRSMVEIVQHLDAAANISEPSIDVTQYLVENKQPPGANKQGPACLLFLLNHFAKNVVKQFISESAVDAKSADPIGVLAVTVFARPQYLFNGQSLIDLLWAKYHVHCPILFGIYGSEKTKGGRLRLGWKFDADAGAFVSEQEHYDRMSGLGVGFASITLRDFSKSKNANPAPNRIYWQSFARILNTPANETQATHFVILKAMIDQYVPRIIGTFGGAGIALLRRALIDFPNAKGPQDDKGRKLPAVTAVQAMPTVLQRDLSLSL</sequence>
<dbReference type="PANTHER" id="PTHR12960:SF0">
    <property type="entry name" value="MRNA EXPORT FACTOR GLE1"/>
    <property type="match status" value="1"/>
</dbReference>
<dbReference type="GO" id="GO:0044614">
    <property type="term" value="C:nuclear pore cytoplasmic filaments"/>
    <property type="evidence" value="ECO:0007669"/>
    <property type="project" value="TreeGrafter"/>
</dbReference>
<dbReference type="PANTHER" id="PTHR12960">
    <property type="entry name" value="GLE-1-RELATED"/>
    <property type="match status" value="1"/>
</dbReference>
<keyword evidence="11" id="KW-0175">Coiled coil</keyword>
<dbReference type="AlphaFoldDB" id="A0A6A6Q3P1"/>
<protein>
    <recommendedName>
        <fullName evidence="9">mRNA export factor GLE1</fullName>
    </recommendedName>
    <alternativeName>
        <fullName evidence="10">Nucleoporin GLE1</fullName>
    </alternativeName>
</protein>
<dbReference type="OrthoDB" id="420884at2759"/>
<keyword evidence="8" id="KW-0539">Nucleus</keyword>
<gene>
    <name evidence="13" type="ORF">BDY17DRAFT_88992</name>
</gene>
<feature type="compositionally biased region" description="Low complexity" evidence="12">
    <location>
        <begin position="206"/>
        <end position="216"/>
    </location>
</feature>
<evidence type="ECO:0000256" key="1">
    <source>
        <dbReference type="ARBA" id="ARBA00004567"/>
    </source>
</evidence>
<keyword evidence="3" id="KW-0813">Transport</keyword>
<feature type="region of interest" description="Disordered" evidence="12">
    <location>
        <begin position="1"/>
        <end position="49"/>
    </location>
</feature>
<proteinExistence type="inferred from homology"/>
<keyword evidence="14" id="KW-1185">Reference proteome</keyword>
<dbReference type="Pfam" id="PF07817">
    <property type="entry name" value="GLE1"/>
    <property type="match status" value="1"/>
</dbReference>
<evidence type="ECO:0000256" key="4">
    <source>
        <dbReference type="ARBA" id="ARBA00022816"/>
    </source>
</evidence>
<comment type="similarity">
    <text evidence="2">Belongs to the GLE1 family.</text>
</comment>
<dbReference type="Proteomes" id="UP000799767">
    <property type="component" value="Unassembled WGS sequence"/>
</dbReference>
<name>A0A6A6Q3P1_9PEZI</name>
<keyword evidence="4" id="KW-0509">mRNA transport</keyword>
<dbReference type="GO" id="GO:0005543">
    <property type="term" value="F:phospholipid binding"/>
    <property type="evidence" value="ECO:0007669"/>
    <property type="project" value="TreeGrafter"/>
</dbReference>
<feature type="region of interest" description="Disordered" evidence="12">
    <location>
        <begin position="92"/>
        <end position="263"/>
    </location>
</feature>
<evidence type="ECO:0000256" key="11">
    <source>
        <dbReference type="SAM" id="Coils"/>
    </source>
</evidence>
<dbReference type="GeneID" id="54479807"/>
<dbReference type="GO" id="GO:0000822">
    <property type="term" value="F:inositol hexakisphosphate binding"/>
    <property type="evidence" value="ECO:0007669"/>
    <property type="project" value="TreeGrafter"/>
</dbReference>
<evidence type="ECO:0000256" key="9">
    <source>
        <dbReference type="ARBA" id="ARBA00026227"/>
    </source>
</evidence>
<dbReference type="GO" id="GO:0031369">
    <property type="term" value="F:translation initiation factor binding"/>
    <property type="evidence" value="ECO:0007669"/>
    <property type="project" value="TreeGrafter"/>
</dbReference>
<feature type="compositionally biased region" description="Low complexity" evidence="12">
    <location>
        <begin position="11"/>
        <end position="22"/>
    </location>
</feature>
<reference evidence="13" key="1">
    <citation type="journal article" date="2020" name="Stud. Mycol.">
        <title>101 Dothideomycetes genomes: a test case for predicting lifestyles and emergence of pathogens.</title>
        <authorList>
            <person name="Haridas S."/>
            <person name="Albert R."/>
            <person name="Binder M."/>
            <person name="Bloem J."/>
            <person name="Labutti K."/>
            <person name="Salamov A."/>
            <person name="Andreopoulos B."/>
            <person name="Baker S."/>
            <person name="Barry K."/>
            <person name="Bills G."/>
            <person name="Bluhm B."/>
            <person name="Cannon C."/>
            <person name="Castanera R."/>
            <person name="Culley D."/>
            <person name="Daum C."/>
            <person name="Ezra D."/>
            <person name="Gonzalez J."/>
            <person name="Henrissat B."/>
            <person name="Kuo A."/>
            <person name="Liang C."/>
            <person name="Lipzen A."/>
            <person name="Lutzoni F."/>
            <person name="Magnuson J."/>
            <person name="Mondo S."/>
            <person name="Nolan M."/>
            <person name="Ohm R."/>
            <person name="Pangilinan J."/>
            <person name="Park H.-J."/>
            <person name="Ramirez L."/>
            <person name="Alfaro M."/>
            <person name="Sun H."/>
            <person name="Tritt A."/>
            <person name="Yoshinaga Y."/>
            <person name="Zwiers L.-H."/>
            <person name="Turgeon B."/>
            <person name="Goodwin S."/>
            <person name="Spatafora J."/>
            <person name="Crous P."/>
            <person name="Grigoriev I."/>
        </authorList>
    </citation>
    <scope>NUCLEOTIDE SEQUENCE</scope>
    <source>
        <strain evidence="13">CBS 113389</strain>
    </source>
</reference>
<evidence type="ECO:0000256" key="10">
    <source>
        <dbReference type="ARBA" id="ARBA00029983"/>
    </source>
</evidence>
<dbReference type="EMBL" id="MU001632">
    <property type="protein sequence ID" value="KAF2486905.1"/>
    <property type="molecule type" value="Genomic_DNA"/>
</dbReference>
<dbReference type="InterPro" id="IPR012476">
    <property type="entry name" value="GLE1"/>
</dbReference>
<dbReference type="Gene3D" id="1.25.40.510">
    <property type="entry name" value="GLE1-like"/>
    <property type="match status" value="1"/>
</dbReference>
<dbReference type="RefSeq" id="XP_033593474.1">
    <property type="nucleotide sequence ID" value="XM_033738806.1"/>
</dbReference>
<feature type="compositionally biased region" description="Polar residues" evidence="12">
    <location>
        <begin position="39"/>
        <end position="48"/>
    </location>
</feature>
<dbReference type="InterPro" id="IPR038506">
    <property type="entry name" value="GLE1-like_sf"/>
</dbReference>
<evidence type="ECO:0000256" key="8">
    <source>
        <dbReference type="ARBA" id="ARBA00023242"/>
    </source>
</evidence>